<gene>
    <name evidence="1" type="ORF">BVRB_9g206340</name>
</gene>
<dbReference type="AlphaFoldDB" id="A0A0J8BQJ5"/>
<name>A0A0J8BQJ5_BETVV</name>
<keyword evidence="2" id="KW-1185">Reference proteome</keyword>
<protein>
    <submittedName>
        <fullName evidence="1">Uncharacterized protein</fullName>
    </submittedName>
</protein>
<dbReference type="Gramene" id="KMT02244">
    <property type="protein sequence ID" value="KMT02244"/>
    <property type="gene ID" value="BVRB_9g206340"/>
</dbReference>
<proteinExistence type="predicted"/>
<dbReference type="EMBL" id="KQ090179">
    <property type="protein sequence ID" value="KMT02244.1"/>
    <property type="molecule type" value="Genomic_DNA"/>
</dbReference>
<evidence type="ECO:0000313" key="1">
    <source>
        <dbReference type="EMBL" id="KMT02244.1"/>
    </source>
</evidence>
<organism evidence="1 2">
    <name type="scientific">Beta vulgaris subsp. vulgaris</name>
    <name type="common">Beet</name>
    <dbReference type="NCBI Taxonomy" id="3555"/>
    <lineage>
        <taxon>Eukaryota</taxon>
        <taxon>Viridiplantae</taxon>
        <taxon>Streptophyta</taxon>
        <taxon>Embryophyta</taxon>
        <taxon>Tracheophyta</taxon>
        <taxon>Spermatophyta</taxon>
        <taxon>Magnoliopsida</taxon>
        <taxon>eudicotyledons</taxon>
        <taxon>Gunneridae</taxon>
        <taxon>Pentapetalae</taxon>
        <taxon>Caryophyllales</taxon>
        <taxon>Chenopodiaceae</taxon>
        <taxon>Betoideae</taxon>
        <taxon>Beta</taxon>
    </lineage>
</organism>
<reference evidence="1 2" key="1">
    <citation type="journal article" date="2014" name="Nature">
        <title>The genome of the recently domesticated crop plant sugar beet (Beta vulgaris).</title>
        <authorList>
            <person name="Dohm J.C."/>
            <person name="Minoche A.E."/>
            <person name="Holtgrawe D."/>
            <person name="Capella-Gutierrez S."/>
            <person name="Zakrzewski F."/>
            <person name="Tafer H."/>
            <person name="Rupp O."/>
            <person name="Sorensen T.R."/>
            <person name="Stracke R."/>
            <person name="Reinhardt R."/>
            <person name="Goesmann A."/>
            <person name="Kraft T."/>
            <person name="Schulz B."/>
            <person name="Stadler P.F."/>
            <person name="Schmidt T."/>
            <person name="Gabaldon T."/>
            <person name="Lehrach H."/>
            <person name="Weisshaar B."/>
            <person name="Himmelbauer H."/>
        </authorList>
    </citation>
    <scope>NUCLEOTIDE SEQUENCE [LARGE SCALE GENOMIC DNA]</scope>
    <source>
        <tissue evidence="1">Taproot</tissue>
    </source>
</reference>
<sequence>MLDFLSASYGLHQQKDPTSKLLTWRLELTTKRPAGCRKSLWEVEHVSWSSTCKTRQMRTNYSDFAERSTKAISGFARTVRCQ</sequence>
<accession>A0A0J8BQJ5</accession>
<evidence type="ECO:0000313" key="2">
    <source>
        <dbReference type="Proteomes" id="UP000035740"/>
    </source>
</evidence>
<dbReference type="Proteomes" id="UP000035740">
    <property type="component" value="Chromosome 9"/>
</dbReference>